<evidence type="ECO:0000313" key="2">
    <source>
        <dbReference type="Proteomes" id="UP001497535"/>
    </source>
</evidence>
<accession>A0ACB0ZTV7</accession>
<proteinExistence type="predicted"/>
<protein>
    <submittedName>
        <fullName evidence="1">Uncharacterized protein</fullName>
    </submittedName>
</protein>
<keyword evidence="2" id="KW-1185">Reference proteome</keyword>
<comment type="caution">
    <text evidence="1">The sequence shown here is derived from an EMBL/GenBank/DDBJ whole genome shotgun (WGS) entry which is preliminary data.</text>
</comment>
<dbReference type="Proteomes" id="UP001497535">
    <property type="component" value="Unassembled WGS sequence"/>
</dbReference>
<sequence>MSTCYNCGKLEKDLKAMTARALKAEDELKEMTARAVKATEEEEEESWEE</sequence>
<evidence type="ECO:0000313" key="1">
    <source>
        <dbReference type="EMBL" id="CAK5082566.1"/>
    </source>
</evidence>
<dbReference type="EMBL" id="CAVMJV010000047">
    <property type="protein sequence ID" value="CAK5082566.1"/>
    <property type="molecule type" value="Genomic_DNA"/>
</dbReference>
<organism evidence="1 2">
    <name type="scientific">Meloidogyne enterolobii</name>
    <name type="common">Root-knot nematode worm</name>
    <name type="synonym">Meloidogyne mayaguensis</name>
    <dbReference type="NCBI Taxonomy" id="390850"/>
    <lineage>
        <taxon>Eukaryota</taxon>
        <taxon>Metazoa</taxon>
        <taxon>Ecdysozoa</taxon>
        <taxon>Nematoda</taxon>
        <taxon>Chromadorea</taxon>
        <taxon>Rhabditida</taxon>
        <taxon>Tylenchina</taxon>
        <taxon>Tylenchomorpha</taxon>
        <taxon>Tylenchoidea</taxon>
        <taxon>Meloidogynidae</taxon>
        <taxon>Meloidogyninae</taxon>
        <taxon>Meloidogyne</taxon>
    </lineage>
</organism>
<gene>
    <name evidence="1" type="ORF">MENTE1834_LOCUS29857</name>
</gene>
<name>A0ACB0ZTV7_MELEN</name>
<reference evidence="1" key="1">
    <citation type="submission" date="2023-11" db="EMBL/GenBank/DDBJ databases">
        <authorList>
            <person name="Poullet M."/>
        </authorList>
    </citation>
    <scope>NUCLEOTIDE SEQUENCE</scope>
    <source>
        <strain evidence="1">E1834</strain>
    </source>
</reference>